<dbReference type="InterPro" id="IPR052355">
    <property type="entry name" value="CENP-V-like"/>
</dbReference>
<keyword evidence="3" id="KW-0862">Zinc</keyword>
<dbReference type="InterPro" id="IPR006913">
    <property type="entry name" value="CENP-V/GFA"/>
</dbReference>
<evidence type="ECO:0000256" key="3">
    <source>
        <dbReference type="ARBA" id="ARBA00022833"/>
    </source>
</evidence>
<evidence type="ECO:0000256" key="1">
    <source>
        <dbReference type="ARBA" id="ARBA00005495"/>
    </source>
</evidence>
<dbReference type="PROSITE" id="PS51891">
    <property type="entry name" value="CENP_V_GFA"/>
    <property type="match status" value="1"/>
</dbReference>
<protein>
    <recommendedName>
        <fullName evidence="4">CENP-V/GFA domain-containing protein</fullName>
    </recommendedName>
</protein>
<dbReference type="OrthoDB" id="9805575at2"/>
<evidence type="ECO:0000313" key="6">
    <source>
        <dbReference type="Proteomes" id="UP000295724"/>
    </source>
</evidence>
<organism evidence="5 6">
    <name type="scientific">Marinicella litoralis</name>
    <dbReference type="NCBI Taxonomy" id="644220"/>
    <lineage>
        <taxon>Bacteria</taxon>
        <taxon>Pseudomonadati</taxon>
        <taxon>Pseudomonadota</taxon>
        <taxon>Gammaproteobacteria</taxon>
        <taxon>Lysobacterales</taxon>
        <taxon>Marinicellaceae</taxon>
        <taxon>Marinicella</taxon>
    </lineage>
</organism>
<dbReference type="PANTHER" id="PTHR28620:SF1">
    <property type="entry name" value="CENP-V_GFA DOMAIN-CONTAINING PROTEIN"/>
    <property type="match status" value="1"/>
</dbReference>
<proteinExistence type="inferred from homology"/>
<name>A0A4R6XWE8_9GAMM</name>
<evidence type="ECO:0000256" key="2">
    <source>
        <dbReference type="ARBA" id="ARBA00022723"/>
    </source>
</evidence>
<dbReference type="PANTHER" id="PTHR28620">
    <property type="entry name" value="CENTROMERE PROTEIN V"/>
    <property type="match status" value="1"/>
</dbReference>
<dbReference type="GO" id="GO:0046872">
    <property type="term" value="F:metal ion binding"/>
    <property type="evidence" value="ECO:0007669"/>
    <property type="project" value="UniProtKB-KW"/>
</dbReference>
<feature type="domain" description="CENP-V/GFA" evidence="4">
    <location>
        <begin position="18"/>
        <end position="130"/>
    </location>
</feature>
<dbReference type="AlphaFoldDB" id="A0A4R6XWE8"/>
<comment type="caution">
    <text evidence="5">The sequence shown here is derived from an EMBL/GenBank/DDBJ whole genome shotgun (WGS) entry which is preliminary data.</text>
</comment>
<gene>
    <name evidence="5" type="ORF">C8D91_0958</name>
</gene>
<dbReference type="EMBL" id="SNZB01000002">
    <property type="protein sequence ID" value="TDR22467.1"/>
    <property type="molecule type" value="Genomic_DNA"/>
</dbReference>
<dbReference type="Gene3D" id="2.170.150.70">
    <property type="match status" value="1"/>
</dbReference>
<sequence length="139" mass="15588">MAKNQGLDTAKTQVTKSITGGCHCGAIKFHATVDINSTILVCNCSVCSMTGFHHLIVPHDQFKLLTEVQSLTSYRFNSKQANHLFCSRCGVKSFYQPRSHPDCWSINAHCIKGYVATEWKHELFDGKNWTQAHNNLQSS</sequence>
<dbReference type="Proteomes" id="UP000295724">
    <property type="component" value="Unassembled WGS sequence"/>
</dbReference>
<keyword evidence="2" id="KW-0479">Metal-binding</keyword>
<dbReference type="RefSeq" id="WP_099019107.1">
    <property type="nucleotide sequence ID" value="NZ_NIHB01000002.1"/>
</dbReference>
<dbReference type="Pfam" id="PF04828">
    <property type="entry name" value="GFA"/>
    <property type="match status" value="1"/>
</dbReference>
<accession>A0A4R6XWE8</accession>
<dbReference type="SUPFAM" id="SSF51316">
    <property type="entry name" value="Mss4-like"/>
    <property type="match status" value="1"/>
</dbReference>
<dbReference type="GO" id="GO:0016846">
    <property type="term" value="F:carbon-sulfur lyase activity"/>
    <property type="evidence" value="ECO:0007669"/>
    <property type="project" value="InterPro"/>
</dbReference>
<comment type="similarity">
    <text evidence="1">Belongs to the Gfa family.</text>
</comment>
<dbReference type="InterPro" id="IPR011057">
    <property type="entry name" value="Mss4-like_sf"/>
</dbReference>
<reference evidence="5 6" key="1">
    <citation type="submission" date="2019-03" db="EMBL/GenBank/DDBJ databases">
        <title>Genomic Encyclopedia of Type Strains, Phase IV (KMG-IV): sequencing the most valuable type-strain genomes for metagenomic binning, comparative biology and taxonomic classification.</title>
        <authorList>
            <person name="Goeker M."/>
        </authorList>
    </citation>
    <scope>NUCLEOTIDE SEQUENCE [LARGE SCALE GENOMIC DNA]</scope>
    <source>
        <strain evidence="5 6">DSM 25488</strain>
    </source>
</reference>
<evidence type="ECO:0000259" key="4">
    <source>
        <dbReference type="PROSITE" id="PS51891"/>
    </source>
</evidence>
<keyword evidence="6" id="KW-1185">Reference proteome</keyword>
<evidence type="ECO:0000313" key="5">
    <source>
        <dbReference type="EMBL" id="TDR22467.1"/>
    </source>
</evidence>